<feature type="compositionally biased region" description="Low complexity" evidence="1">
    <location>
        <begin position="58"/>
        <end position="99"/>
    </location>
</feature>
<proteinExistence type="predicted"/>
<evidence type="ECO:0000256" key="1">
    <source>
        <dbReference type="SAM" id="MobiDB-lite"/>
    </source>
</evidence>
<dbReference type="AlphaFoldDB" id="A0A6J4S2D8"/>
<feature type="non-terminal residue" evidence="2">
    <location>
        <position position="1"/>
    </location>
</feature>
<name>A0A6J4S2D8_9ACTN</name>
<dbReference type="EMBL" id="CADCVR010000024">
    <property type="protein sequence ID" value="CAA9481744.1"/>
    <property type="molecule type" value="Genomic_DNA"/>
</dbReference>
<feature type="compositionally biased region" description="Basic residues" evidence="1">
    <location>
        <begin position="35"/>
        <end position="45"/>
    </location>
</feature>
<protein>
    <submittedName>
        <fullName evidence="2">Uncharacterized protein</fullName>
    </submittedName>
</protein>
<feature type="non-terminal residue" evidence="2">
    <location>
        <position position="111"/>
    </location>
</feature>
<sequence>CSPGRRHAPPSSSRPLAARSPDSVPSMRGGSATRTSRRWSRRSSARARPFANCGPSTRCSPASSGPRSSSTPSSGRSACATCSRFPPSTRSCGSRSSRPSTRRPARRWRPS</sequence>
<gene>
    <name evidence="2" type="ORF">AVDCRST_MAG53-747</name>
</gene>
<feature type="compositionally biased region" description="Low complexity" evidence="1">
    <location>
        <begin position="9"/>
        <end position="21"/>
    </location>
</feature>
<feature type="compositionally biased region" description="Basic residues" evidence="1">
    <location>
        <begin position="100"/>
        <end position="111"/>
    </location>
</feature>
<reference evidence="2" key="1">
    <citation type="submission" date="2020-02" db="EMBL/GenBank/DDBJ databases">
        <authorList>
            <person name="Meier V. D."/>
        </authorList>
    </citation>
    <scope>NUCLEOTIDE SEQUENCE</scope>
    <source>
        <strain evidence="2">AVDCRST_MAG53</strain>
    </source>
</reference>
<evidence type="ECO:0000313" key="2">
    <source>
        <dbReference type="EMBL" id="CAA9481744.1"/>
    </source>
</evidence>
<organism evidence="2">
    <name type="scientific">uncultured Solirubrobacteraceae bacterium</name>
    <dbReference type="NCBI Taxonomy" id="1162706"/>
    <lineage>
        <taxon>Bacteria</taxon>
        <taxon>Bacillati</taxon>
        <taxon>Actinomycetota</taxon>
        <taxon>Thermoleophilia</taxon>
        <taxon>Solirubrobacterales</taxon>
        <taxon>Solirubrobacteraceae</taxon>
        <taxon>environmental samples</taxon>
    </lineage>
</organism>
<feature type="region of interest" description="Disordered" evidence="1">
    <location>
        <begin position="1"/>
        <end position="111"/>
    </location>
</feature>
<accession>A0A6J4S2D8</accession>